<gene>
    <name evidence="2" type="ORF">AVEN_132896_1</name>
</gene>
<comment type="caution">
    <text evidence="2">The sequence shown here is derived from an EMBL/GenBank/DDBJ whole genome shotgun (WGS) entry which is preliminary data.</text>
</comment>
<evidence type="ECO:0000313" key="3">
    <source>
        <dbReference type="Proteomes" id="UP000499080"/>
    </source>
</evidence>
<dbReference type="InterPro" id="IPR036188">
    <property type="entry name" value="FAD/NAD-bd_sf"/>
</dbReference>
<proteinExistence type="inferred from homology"/>
<dbReference type="PANTHER" id="PTHR11552:SF147">
    <property type="entry name" value="CHOLINE DEHYDROGENASE, MITOCHONDRIAL"/>
    <property type="match status" value="1"/>
</dbReference>
<comment type="similarity">
    <text evidence="1">Belongs to the GMC oxidoreductase family.</text>
</comment>
<reference evidence="2 3" key="1">
    <citation type="journal article" date="2019" name="Sci. Rep.">
        <title>Orb-weaving spider Araneus ventricosus genome elucidates the spidroin gene catalogue.</title>
        <authorList>
            <person name="Kono N."/>
            <person name="Nakamura H."/>
            <person name="Ohtoshi R."/>
            <person name="Moran D.A.P."/>
            <person name="Shinohara A."/>
            <person name="Yoshida Y."/>
            <person name="Fujiwara M."/>
            <person name="Mori M."/>
            <person name="Tomita M."/>
            <person name="Arakawa K."/>
        </authorList>
    </citation>
    <scope>NUCLEOTIDE SEQUENCE [LARGE SCALE GENOMIC DNA]</scope>
</reference>
<dbReference type="GO" id="GO:0050660">
    <property type="term" value="F:flavin adenine dinucleotide binding"/>
    <property type="evidence" value="ECO:0007669"/>
    <property type="project" value="InterPro"/>
</dbReference>
<keyword evidence="3" id="KW-1185">Reference proteome</keyword>
<dbReference type="InterPro" id="IPR012132">
    <property type="entry name" value="GMC_OxRdtase"/>
</dbReference>
<dbReference type="GO" id="GO:0016491">
    <property type="term" value="F:oxidoreductase activity"/>
    <property type="evidence" value="ECO:0007669"/>
    <property type="project" value="TreeGrafter"/>
</dbReference>
<evidence type="ECO:0000256" key="1">
    <source>
        <dbReference type="ARBA" id="ARBA00010790"/>
    </source>
</evidence>
<accession>A0A4Y2IR49</accession>
<evidence type="ECO:0000313" key="2">
    <source>
        <dbReference type="EMBL" id="GBM80331.1"/>
    </source>
</evidence>
<dbReference type="EMBL" id="BGPR01002875">
    <property type="protein sequence ID" value="GBM80331.1"/>
    <property type="molecule type" value="Genomic_DNA"/>
</dbReference>
<dbReference type="Proteomes" id="UP000499080">
    <property type="component" value="Unassembled WGS sequence"/>
</dbReference>
<dbReference type="AlphaFoldDB" id="A0A4Y2IR49"/>
<sequence length="173" mass="19305">MARQSNWIFREVENLNFRLYLSNSHWIFPLTTGFGVEQSARECSTLRVSDESILTSLMDLSEEKLYLTPFPFSPLFPMLIMSLATQKQAPITKTSFKSEYDYIIVGGGAAGSVLANRLSEIPCVNVLLLEAGKPAPKVTDIPSAAASFVQSDIDWRYRTTPQRHTGSALINRV</sequence>
<dbReference type="Gene3D" id="3.50.50.60">
    <property type="entry name" value="FAD/NAD(P)-binding domain"/>
    <property type="match status" value="1"/>
</dbReference>
<dbReference type="OrthoDB" id="6430925at2759"/>
<protein>
    <submittedName>
        <fullName evidence="2">Uncharacterized protein</fullName>
    </submittedName>
</protein>
<name>A0A4Y2IR49_ARAVE</name>
<dbReference type="Gene3D" id="3.30.560.10">
    <property type="entry name" value="Glucose Oxidase, domain 3"/>
    <property type="match status" value="1"/>
</dbReference>
<dbReference type="SUPFAM" id="SSF51905">
    <property type="entry name" value="FAD/NAD(P)-binding domain"/>
    <property type="match status" value="1"/>
</dbReference>
<dbReference type="PANTHER" id="PTHR11552">
    <property type="entry name" value="GLUCOSE-METHANOL-CHOLINE GMC OXIDOREDUCTASE"/>
    <property type="match status" value="1"/>
</dbReference>
<organism evidence="2 3">
    <name type="scientific">Araneus ventricosus</name>
    <name type="common">Orbweaver spider</name>
    <name type="synonym">Epeira ventricosa</name>
    <dbReference type="NCBI Taxonomy" id="182803"/>
    <lineage>
        <taxon>Eukaryota</taxon>
        <taxon>Metazoa</taxon>
        <taxon>Ecdysozoa</taxon>
        <taxon>Arthropoda</taxon>
        <taxon>Chelicerata</taxon>
        <taxon>Arachnida</taxon>
        <taxon>Araneae</taxon>
        <taxon>Araneomorphae</taxon>
        <taxon>Entelegynae</taxon>
        <taxon>Araneoidea</taxon>
        <taxon>Araneidae</taxon>
        <taxon>Araneus</taxon>
    </lineage>
</organism>